<reference evidence="4" key="1">
    <citation type="submission" date="2016-10" db="EMBL/GenBank/DDBJ databases">
        <authorList>
            <person name="Jeantristanb JTB J.-T."/>
            <person name="Ricardo R."/>
        </authorList>
    </citation>
    <scope>NUCLEOTIDE SEQUENCE [LARGE SCALE GENOMIC DNA]</scope>
</reference>
<feature type="region of interest" description="Disordered" evidence="1">
    <location>
        <begin position="448"/>
        <end position="494"/>
    </location>
</feature>
<feature type="transmembrane region" description="Helical" evidence="2">
    <location>
        <begin position="263"/>
        <end position="284"/>
    </location>
</feature>
<feature type="region of interest" description="Disordered" evidence="1">
    <location>
        <begin position="179"/>
        <end position="233"/>
    </location>
</feature>
<accession>A0A2X0LLL1</accession>
<evidence type="ECO:0000256" key="2">
    <source>
        <dbReference type="SAM" id="Phobius"/>
    </source>
</evidence>
<feature type="compositionally biased region" description="Pro residues" evidence="1">
    <location>
        <begin position="455"/>
        <end position="471"/>
    </location>
</feature>
<protein>
    <submittedName>
        <fullName evidence="3">BZ3500_MvSof-1268-A1-R1_Chr10-1g02651 protein</fullName>
    </submittedName>
</protein>
<dbReference type="OrthoDB" id="2538059at2759"/>
<evidence type="ECO:0000313" key="4">
    <source>
        <dbReference type="Proteomes" id="UP000249723"/>
    </source>
</evidence>
<dbReference type="EMBL" id="FMWP01000116">
    <property type="protein sequence ID" value="SDA01423.1"/>
    <property type="molecule type" value="Genomic_DNA"/>
</dbReference>
<evidence type="ECO:0000256" key="1">
    <source>
        <dbReference type="SAM" id="MobiDB-lite"/>
    </source>
</evidence>
<name>A0A2X0LLL1_9BASI</name>
<feature type="compositionally biased region" description="Low complexity" evidence="1">
    <location>
        <begin position="67"/>
        <end position="88"/>
    </location>
</feature>
<evidence type="ECO:0000313" key="3">
    <source>
        <dbReference type="EMBL" id="SDA01423.1"/>
    </source>
</evidence>
<feature type="compositionally biased region" description="Low complexity" evidence="1">
    <location>
        <begin position="36"/>
        <end position="56"/>
    </location>
</feature>
<feature type="region of interest" description="Disordered" evidence="1">
    <location>
        <begin position="24"/>
        <end position="93"/>
    </location>
</feature>
<organism evidence="3 4">
    <name type="scientific">Microbotryum saponariae</name>
    <dbReference type="NCBI Taxonomy" id="289078"/>
    <lineage>
        <taxon>Eukaryota</taxon>
        <taxon>Fungi</taxon>
        <taxon>Dikarya</taxon>
        <taxon>Basidiomycota</taxon>
        <taxon>Pucciniomycotina</taxon>
        <taxon>Microbotryomycetes</taxon>
        <taxon>Microbotryales</taxon>
        <taxon>Microbotryaceae</taxon>
        <taxon>Microbotryum</taxon>
    </lineage>
</organism>
<keyword evidence="2" id="KW-0812">Transmembrane</keyword>
<dbReference type="Proteomes" id="UP000249723">
    <property type="component" value="Unassembled WGS sequence"/>
</dbReference>
<proteinExistence type="predicted"/>
<keyword evidence="4" id="KW-1185">Reference proteome</keyword>
<sequence length="494" mass="54247">MASYYSRRASYVASWAPQRIYPLQEPSFEPPASADAPQNPAAPLSPSLSRASATRANSSQDAANADTVPTSATSLTTATTTREPTTRLQAPPMYYPGQAQLARTRAAAAAATGLDPELHASSSTNVASSITATIPWQSHPTATHVRPIKRFLRVPLWWSGLTKESEVLWQEWPREFGGTKMLPSSSTDDEEQSVQGRFSTSVTRSLSRRSGASAADSGIALTPRPTFSSSSEMPFHHPLEPLFKSRIEELNELIPQRLGPSRVWLAALEIINWLWIVALIVALAQGKGKQTEFLEGVELTLIVIIVLNGIGVNAVRMRRWALARALRLRSRDWSPLPTTTSTNAQLLNNAQLQGLGEEREDVQMTTERTRGKDQPTLRWKMRETEVSNQCGSIWCACVLIPFVSEFEQGSWWLSYRPIIKCELVMPSVTHARHHVAPLHPLSIDLPAHDTAEASRPPPPLSSTPPPLPSPVLPTHAIAEEDHSHQGDAPAYSES</sequence>
<feature type="compositionally biased region" description="Low complexity" evidence="1">
    <location>
        <begin position="197"/>
        <end position="217"/>
    </location>
</feature>
<gene>
    <name evidence="3" type="ORF">BZ3500_MVSOF-1268-A1-R1_CHR10-1G02651</name>
</gene>
<feature type="transmembrane region" description="Helical" evidence="2">
    <location>
        <begin position="296"/>
        <end position="315"/>
    </location>
</feature>
<keyword evidence="2" id="KW-1133">Transmembrane helix</keyword>
<keyword evidence="2" id="KW-0472">Membrane</keyword>
<dbReference type="AlphaFoldDB" id="A0A2X0LLL1"/>